<dbReference type="EMBL" id="JADHOK010000015">
    <property type="protein sequence ID" value="MBL6761495.1"/>
    <property type="molecule type" value="Genomic_DNA"/>
</dbReference>
<evidence type="ECO:0000256" key="8">
    <source>
        <dbReference type="ARBA" id="ARBA00047417"/>
    </source>
</evidence>
<reference evidence="12" key="1">
    <citation type="submission" date="2020-10" db="EMBL/GenBank/DDBJ databases">
        <title>Microbiome of the Black Sea water column analyzed by genome centric metagenomics.</title>
        <authorList>
            <person name="Cabello-Yeves P.J."/>
            <person name="Callieri C."/>
            <person name="Picazo A."/>
            <person name="Mehrshad M."/>
            <person name="Haro-Moreno J.M."/>
            <person name="Roda-Garcia J."/>
            <person name="Dzembekova N."/>
            <person name="Slabakova V."/>
            <person name="Slabakova N."/>
            <person name="Moncheva S."/>
            <person name="Rodriguez-Valera F."/>
        </authorList>
    </citation>
    <scope>NUCLEOTIDE SEQUENCE</scope>
    <source>
        <strain evidence="12">BS307-5m-G5</strain>
    </source>
</reference>
<feature type="binding site" evidence="10">
    <location>
        <position position="387"/>
    </location>
    <ligand>
        <name>L-glutamate</name>
        <dbReference type="ChEBI" id="CHEBI:29985"/>
    </ligand>
</feature>
<dbReference type="GO" id="GO:0006750">
    <property type="term" value="P:glutathione biosynthetic process"/>
    <property type="evidence" value="ECO:0007669"/>
    <property type="project" value="UniProtKB-KW"/>
</dbReference>
<comment type="pathway">
    <text evidence="11">Sulfur metabolism; glutathione metabolism.</text>
</comment>
<keyword evidence="7 11" id="KW-0012">Acyltransferase</keyword>
<dbReference type="InterPro" id="IPR043138">
    <property type="entry name" value="GGT_lsub"/>
</dbReference>
<dbReference type="InterPro" id="IPR029055">
    <property type="entry name" value="Ntn_hydrolases_N"/>
</dbReference>
<dbReference type="GO" id="GO:0036374">
    <property type="term" value="F:glutathione hydrolase activity"/>
    <property type="evidence" value="ECO:0007669"/>
    <property type="project" value="UniProtKB-UniRule"/>
</dbReference>
<comment type="PTM">
    <text evidence="11">Cleaved by autocatalysis into a large and a small subunit.</text>
</comment>
<dbReference type="PRINTS" id="PR01210">
    <property type="entry name" value="GGTRANSPTASE"/>
</dbReference>
<evidence type="ECO:0000313" key="12">
    <source>
        <dbReference type="EMBL" id="MBL6761495.1"/>
    </source>
</evidence>
<organism evidence="12 13">
    <name type="scientific">PS1 clade bacterium</name>
    <dbReference type="NCBI Taxonomy" id="2175152"/>
    <lineage>
        <taxon>Bacteria</taxon>
        <taxon>Pseudomonadati</taxon>
        <taxon>Pseudomonadota</taxon>
        <taxon>Alphaproteobacteria</taxon>
        <taxon>PS1 clade</taxon>
    </lineage>
</organism>
<dbReference type="GO" id="GO:0103068">
    <property type="term" value="F:leukotriene C4 gamma-glutamyl transferase activity"/>
    <property type="evidence" value="ECO:0007669"/>
    <property type="project" value="UniProtKB-EC"/>
</dbReference>
<accession>A0A937HCF1</accession>
<dbReference type="AlphaFoldDB" id="A0A937HCF1"/>
<evidence type="ECO:0000256" key="1">
    <source>
        <dbReference type="ARBA" id="ARBA00001049"/>
    </source>
</evidence>
<evidence type="ECO:0000256" key="2">
    <source>
        <dbReference type="ARBA" id="ARBA00001089"/>
    </source>
</evidence>
<dbReference type="PANTHER" id="PTHR43199">
    <property type="entry name" value="GLUTATHIONE HYDROLASE"/>
    <property type="match status" value="1"/>
</dbReference>
<dbReference type="Gene3D" id="1.10.246.130">
    <property type="match status" value="1"/>
</dbReference>
<dbReference type="GO" id="GO:0006751">
    <property type="term" value="P:glutathione catabolic process"/>
    <property type="evidence" value="ECO:0007669"/>
    <property type="project" value="UniProtKB-UniRule"/>
</dbReference>
<dbReference type="SUPFAM" id="SSF56235">
    <property type="entry name" value="N-terminal nucleophile aminohydrolases (Ntn hydrolases)"/>
    <property type="match status" value="1"/>
</dbReference>
<feature type="active site" description="Nucleophile" evidence="9">
    <location>
        <position position="345"/>
    </location>
</feature>
<dbReference type="PANTHER" id="PTHR43199:SF1">
    <property type="entry name" value="GLUTATHIONE HYDROLASE PROENZYME"/>
    <property type="match status" value="1"/>
</dbReference>
<dbReference type="Pfam" id="PF01019">
    <property type="entry name" value="G_glu_transpept"/>
    <property type="match status" value="1"/>
</dbReference>
<evidence type="ECO:0000256" key="9">
    <source>
        <dbReference type="PIRSR" id="PIRSR600101-1"/>
    </source>
</evidence>
<sequence length="545" mass="58647">MVVSAHRLASEVGRDVLRQGGNAFDAAVAVNFALAVVYQQAGNIGGGGFMVYRKASEDGADGEIGTLDFRERAPFAASRDMYLDADGEVIKGLSLKGHLAVGVPGSVAGMAALHEKFGSRSWEALIRPSVRLAQEGFVLSEKAARGFNRFQKVFAEVNRHRPPVLRDTPWKAGERVKFPDLARTLELIGARGKAGFYEGPVADLLVEEMQAGGGLITHRDLAAYTPVWRKPVRFTYRGHEIISMPPPSSGGVALAQLLQGAEAYDIAALGHNSAAHIHLMTELERRTYADRATHLGDTDFVEVDIPGLTSGAYIAARNKDISLTQKTPSEAVKPGYVARMESAETTHFSIVDGAGNAVAITTTLNGMYGAKVVVRGGGFFLNNEMDDFAIKPGHANQFGLLGDDKNAIAPGKRMLSSMTPTIVTKDGKLKAVLGTPGGATIITSVFQVLLNIIDFDMTAAEAVHARKSHSQWQPDVVMLEKGTLSLANMRGLRARGHRLYPYPYFKWQLGRVEAILVHEDAETGKTTLEGAADASRGFDDWASGF</sequence>
<keyword evidence="5 11" id="KW-0378">Hydrolase</keyword>
<comment type="catalytic activity">
    <reaction evidence="8 11">
        <text>an N-terminal (5-L-glutamyl)-[peptide] + an alpha-amino acid = 5-L-glutamyl amino acid + an N-terminal L-alpha-aminoacyl-[peptide]</text>
        <dbReference type="Rhea" id="RHEA:23904"/>
        <dbReference type="Rhea" id="RHEA-COMP:9780"/>
        <dbReference type="Rhea" id="RHEA-COMP:9795"/>
        <dbReference type="ChEBI" id="CHEBI:77644"/>
        <dbReference type="ChEBI" id="CHEBI:78597"/>
        <dbReference type="ChEBI" id="CHEBI:78599"/>
        <dbReference type="ChEBI" id="CHEBI:78608"/>
        <dbReference type="EC" id="2.3.2.2"/>
    </reaction>
</comment>
<evidence type="ECO:0000256" key="10">
    <source>
        <dbReference type="PIRSR" id="PIRSR600101-2"/>
    </source>
</evidence>
<comment type="similarity">
    <text evidence="3 11">Belongs to the gamma-glutamyltransferase family.</text>
</comment>
<comment type="catalytic activity">
    <reaction evidence="1 11">
        <text>an S-substituted glutathione + H2O = an S-substituted L-cysteinylglycine + L-glutamate</text>
        <dbReference type="Rhea" id="RHEA:59468"/>
        <dbReference type="ChEBI" id="CHEBI:15377"/>
        <dbReference type="ChEBI" id="CHEBI:29985"/>
        <dbReference type="ChEBI" id="CHEBI:90779"/>
        <dbReference type="ChEBI" id="CHEBI:143103"/>
        <dbReference type="EC" id="3.4.19.13"/>
    </reaction>
</comment>
<feature type="binding site" evidence="10">
    <location>
        <begin position="363"/>
        <end position="365"/>
    </location>
    <ligand>
        <name>L-glutamate</name>
        <dbReference type="ChEBI" id="CHEBI:29985"/>
    </ligand>
</feature>
<dbReference type="EC" id="3.4.19.13" evidence="11"/>
<dbReference type="InterPro" id="IPR000101">
    <property type="entry name" value="GGT_peptidase"/>
</dbReference>
<dbReference type="InterPro" id="IPR051792">
    <property type="entry name" value="GGT_bact"/>
</dbReference>
<feature type="binding site" evidence="10">
    <location>
        <begin position="416"/>
        <end position="417"/>
    </location>
    <ligand>
        <name>L-glutamate</name>
        <dbReference type="ChEBI" id="CHEBI:29985"/>
    </ligand>
</feature>
<protein>
    <recommendedName>
        <fullName evidence="11">Glutathione hydrolase proenzyme</fullName>
        <ecNumber evidence="11">2.3.2.2</ecNumber>
        <ecNumber evidence="11">3.4.19.13</ecNumber>
    </recommendedName>
    <component>
        <recommendedName>
            <fullName evidence="11">Glutathione hydrolase large chain</fullName>
        </recommendedName>
    </component>
    <component>
        <recommendedName>
            <fullName evidence="11">Glutathione hydrolase small chain</fullName>
        </recommendedName>
    </component>
</protein>
<evidence type="ECO:0000256" key="11">
    <source>
        <dbReference type="RuleBase" id="RU368036"/>
    </source>
</evidence>
<feature type="binding site" evidence="10">
    <location>
        <position position="70"/>
    </location>
    <ligand>
        <name>L-glutamate</name>
        <dbReference type="ChEBI" id="CHEBI:29985"/>
    </ligand>
</feature>
<dbReference type="InterPro" id="IPR043137">
    <property type="entry name" value="GGT_ssub_C"/>
</dbReference>
<evidence type="ECO:0000256" key="4">
    <source>
        <dbReference type="ARBA" id="ARBA00022679"/>
    </source>
</evidence>
<evidence type="ECO:0000256" key="5">
    <source>
        <dbReference type="ARBA" id="ARBA00022801"/>
    </source>
</evidence>
<dbReference type="InterPro" id="IPR055262">
    <property type="entry name" value="GGT_CS"/>
</dbReference>
<dbReference type="Proteomes" id="UP000785783">
    <property type="component" value="Unassembled WGS sequence"/>
</dbReference>
<keyword evidence="4 11" id="KW-0808">Transferase</keyword>
<comment type="subunit">
    <text evidence="11">This enzyme consists of two polypeptide chains, which are synthesized in precursor form from a single polypeptide.</text>
</comment>
<dbReference type="EC" id="2.3.2.2" evidence="11"/>
<evidence type="ECO:0000256" key="7">
    <source>
        <dbReference type="ARBA" id="ARBA00023315"/>
    </source>
</evidence>
<gene>
    <name evidence="12" type="primary">ggt</name>
    <name evidence="12" type="ORF">ISQ19_02235</name>
</gene>
<keyword evidence="11" id="KW-0317">Glutathione biosynthesis</keyword>
<keyword evidence="6 11" id="KW-0865">Zymogen</keyword>
<comment type="catalytic activity">
    <reaction evidence="2 11">
        <text>glutathione + H2O = L-cysteinylglycine + L-glutamate</text>
        <dbReference type="Rhea" id="RHEA:28807"/>
        <dbReference type="ChEBI" id="CHEBI:15377"/>
        <dbReference type="ChEBI" id="CHEBI:29985"/>
        <dbReference type="ChEBI" id="CHEBI:57925"/>
        <dbReference type="ChEBI" id="CHEBI:61694"/>
        <dbReference type="EC" id="3.4.19.13"/>
    </reaction>
</comment>
<dbReference type="PROSITE" id="PS00462">
    <property type="entry name" value="G_GLU_TRANSPEPTIDASE"/>
    <property type="match status" value="1"/>
</dbReference>
<evidence type="ECO:0000256" key="3">
    <source>
        <dbReference type="ARBA" id="ARBA00009381"/>
    </source>
</evidence>
<dbReference type="NCBIfam" id="TIGR00066">
    <property type="entry name" value="g_glut_trans"/>
    <property type="match status" value="1"/>
</dbReference>
<dbReference type="Gene3D" id="3.60.20.40">
    <property type="match status" value="1"/>
</dbReference>
<proteinExistence type="inferred from homology"/>
<name>A0A937HCF1_9PROT</name>
<evidence type="ECO:0000256" key="6">
    <source>
        <dbReference type="ARBA" id="ARBA00023145"/>
    </source>
</evidence>
<comment type="caution">
    <text evidence="12">The sequence shown here is derived from an EMBL/GenBank/DDBJ whole genome shotgun (WGS) entry which is preliminary data.</text>
</comment>
<evidence type="ECO:0000313" key="13">
    <source>
        <dbReference type="Proteomes" id="UP000785783"/>
    </source>
</evidence>
<feature type="binding site" evidence="10">
    <location>
        <position position="438"/>
    </location>
    <ligand>
        <name>L-glutamate</name>
        <dbReference type="ChEBI" id="CHEBI:29985"/>
    </ligand>
</feature>